<dbReference type="AlphaFoldDB" id="A0AAV4CB44"/>
<dbReference type="EMBL" id="BLXT01006012">
    <property type="protein sequence ID" value="GFO28299.1"/>
    <property type="molecule type" value="Genomic_DNA"/>
</dbReference>
<evidence type="ECO:0000313" key="2">
    <source>
        <dbReference type="Proteomes" id="UP000735302"/>
    </source>
</evidence>
<organism evidence="1 2">
    <name type="scientific">Plakobranchus ocellatus</name>
    <dbReference type="NCBI Taxonomy" id="259542"/>
    <lineage>
        <taxon>Eukaryota</taxon>
        <taxon>Metazoa</taxon>
        <taxon>Spiralia</taxon>
        <taxon>Lophotrochozoa</taxon>
        <taxon>Mollusca</taxon>
        <taxon>Gastropoda</taxon>
        <taxon>Heterobranchia</taxon>
        <taxon>Euthyneura</taxon>
        <taxon>Panpulmonata</taxon>
        <taxon>Sacoglossa</taxon>
        <taxon>Placobranchoidea</taxon>
        <taxon>Plakobranchidae</taxon>
        <taxon>Plakobranchus</taxon>
    </lineage>
</organism>
<gene>
    <name evidence="1" type="ORF">PoB_005480400</name>
</gene>
<protein>
    <submittedName>
        <fullName evidence="1">Reverse transcriptase</fullName>
    </submittedName>
</protein>
<keyword evidence="1" id="KW-0808">Transferase</keyword>
<evidence type="ECO:0000313" key="1">
    <source>
        <dbReference type="EMBL" id="GFO28299.1"/>
    </source>
</evidence>
<proteinExistence type="predicted"/>
<comment type="caution">
    <text evidence="1">The sequence shown here is derived from an EMBL/GenBank/DDBJ whole genome shotgun (WGS) entry which is preliminary data.</text>
</comment>
<name>A0AAV4CB44_9GAST</name>
<accession>A0AAV4CB44</accession>
<dbReference type="Proteomes" id="UP000735302">
    <property type="component" value="Unassembled WGS sequence"/>
</dbReference>
<keyword evidence="2" id="KW-1185">Reference proteome</keyword>
<dbReference type="GO" id="GO:0003964">
    <property type="term" value="F:RNA-directed DNA polymerase activity"/>
    <property type="evidence" value="ECO:0007669"/>
    <property type="project" value="UniProtKB-KW"/>
</dbReference>
<reference evidence="1 2" key="1">
    <citation type="journal article" date="2021" name="Elife">
        <title>Chloroplast acquisition without the gene transfer in kleptoplastic sea slugs, Plakobranchus ocellatus.</title>
        <authorList>
            <person name="Maeda T."/>
            <person name="Takahashi S."/>
            <person name="Yoshida T."/>
            <person name="Shimamura S."/>
            <person name="Takaki Y."/>
            <person name="Nagai Y."/>
            <person name="Toyoda A."/>
            <person name="Suzuki Y."/>
            <person name="Arimoto A."/>
            <person name="Ishii H."/>
            <person name="Satoh N."/>
            <person name="Nishiyama T."/>
            <person name="Hasebe M."/>
            <person name="Maruyama T."/>
            <person name="Minagawa J."/>
            <person name="Obokata J."/>
            <person name="Shigenobu S."/>
        </authorList>
    </citation>
    <scope>NUCLEOTIDE SEQUENCE [LARGE SCALE GENOMIC DNA]</scope>
</reference>
<sequence length="159" mass="18413">MIIDEIKNKEYSTRVQKAIQQPQQGQWTNWDTAIQRSVTWNDIKHMVPLRISSLIKSVYDLLSSNANLVLWGKKDDPTFHCAKEGQHRISTLVLEISPSIFTESPIRDTGPKLAIVWTSETSRSVSDAPWIHMRCVPEHFNKKFPPTFKREALFFFNLS</sequence>
<keyword evidence="1" id="KW-0695">RNA-directed DNA polymerase</keyword>
<keyword evidence="1" id="KW-0548">Nucleotidyltransferase</keyword>